<name>A0A0F9CN50_9ZZZZ</name>
<evidence type="ECO:0000313" key="1">
    <source>
        <dbReference type="EMBL" id="KKL07096.1"/>
    </source>
</evidence>
<protein>
    <submittedName>
        <fullName evidence="1">Uncharacterized protein</fullName>
    </submittedName>
</protein>
<reference evidence="1" key="1">
    <citation type="journal article" date="2015" name="Nature">
        <title>Complex archaea that bridge the gap between prokaryotes and eukaryotes.</title>
        <authorList>
            <person name="Spang A."/>
            <person name="Saw J.H."/>
            <person name="Jorgensen S.L."/>
            <person name="Zaremba-Niedzwiedzka K."/>
            <person name="Martijn J."/>
            <person name="Lind A.E."/>
            <person name="van Eijk R."/>
            <person name="Schleper C."/>
            <person name="Guy L."/>
            <person name="Ettema T.J."/>
        </authorList>
    </citation>
    <scope>NUCLEOTIDE SEQUENCE</scope>
</reference>
<organism evidence="1">
    <name type="scientific">marine sediment metagenome</name>
    <dbReference type="NCBI Taxonomy" id="412755"/>
    <lineage>
        <taxon>unclassified sequences</taxon>
        <taxon>metagenomes</taxon>
        <taxon>ecological metagenomes</taxon>
    </lineage>
</organism>
<dbReference type="EMBL" id="LAZR01043432">
    <property type="protein sequence ID" value="KKL07096.1"/>
    <property type="molecule type" value="Genomic_DNA"/>
</dbReference>
<proteinExistence type="predicted"/>
<dbReference type="AlphaFoldDB" id="A0A0F9CN50"/>
<accession>A0A0F9CN50</accession>
<comment type="caution">
    <text evidence="1">The sequence shown here is derived from an EMBL/GenBank/DDBJ whole genome shotgun (WGS) entry which is preliminary data.</text>
</comment>
<sequence length="174" mass="19913">MTDYTPKFTKENFEKIYKELKMFKTEGRSMSSKQVVFIGDMHVGSALALSSPNPYVSDLDTEIKPSKVMRTFYDTWVKCIDAIGKKPHVMAMLGEPMDGDNFKQIGQQSWTTNFNDQIADSIKLLKMWNAKTIVMVRGSGYHDHRGATNYGETVARQLGVRRYRAWGASFSFWT</sequence>
<gene>
    <name evidence="1" type="ORF">LCGC14_2589460</name>
</gene>